<dbReference type="NCBIfam" id="TIGR00254">
    <property type="entry name" value="GGDEF"/>
    <property type="match status" value="1"/>
</dbReference>
<dbReference type="Gene3D" id="3.20.20.450">
    <property type="entry name" value="EAL domain"/>
    <property type="match status" value="1"/>
</dbReference>
<keyword evidence="3 6" id="KW-0812">Transmembrane</keyword>
<dbReference type="Pfam" id="PF00990">
    <property type="entry name" value="GGDEF"/>
    <property type="match status" value="1"/>
</dbReference>
<feature type="domain" description="EAL" evidence="7">
    <location>
        <begin position="378"/>
        <end position="632"/>
    </location>
</feature>
<feature type="transmembrane region" description="Helical" evidence="6">
    <location>
        <begin position="81"/>
        <end position="100"/>
    </location>
</feature>
<dbReference type="InterPro" id="IPR043128">
    <property type="entry name" value="Rev_trsase/Diguanyl_cyclase"/>
</dbReference>
<accession>A0ABW2V5T2</accession>
<dbReference type="CDD" id="cd01949">
    <property type="entry name" value="GGDEF"/>
    <property type="match status" value="1"/>
</dbReference>
<evidence type="ECO:0000256" key="4">
    <source>
        <dbReference type="ARBA" id="ARBA00022989"/>
    </source>
</evidence>
<dbReference type="InterPro" id="IPR001633">
    <property type="entry name" value="EAL_dom"/>
</dbReference>
<dbReference type="SUPFAM" id="SSF55073">
    <property type="entry name" value="Nucleotide cyclase"/>
    <property type="match status" value="1"/>
</dbReference>
<evidence type="ECO:0000313" key="10">
    <source>
        <dbReference type="Proteomes" id="UP001596528"/>
    </source>
</evidence>
<dbReference type="SMART" id="SM00052">
    <property type="entry name" value="EAL"/>
    <property type="match status" value="1"/>
</dbReference>
<sequence length="642" mass="71642">MAFNYEVIITLGQYAAFLFVAAAIAGKLTDWLAPDRGWVGSLIHGAGFVAVAVFSIWTSAEIAPGIPFDAGAIMVALAVRHAGYAAGFVVGLAAMLYRIWLGGAGLTGSLVLIGSAVLIGILFEWTRRRELLPYPFRSVWTLGLLLTISLLSVLSIVPGENPSSEPFKGAGLLVCLLYPATAALYDYMITGEKKRQEMERELKRRAYYDALTGLPNRMFLSDKLGRIMERAALRRKSVGLIILDLDHFQTMNDTAGHTFGNGLLVQTASRLSRMLGKNDRLVRLGGDEFAIVRECMDRGEDIGEMANRLKAAFQEPLRFGGRQAVLTVSMGLAIYPDHARTPEELMQFCDMAVYKAKEAGRNTWRMYDKSMSDSLYRRAALEEKLKQAMAWREFELHYMPQIESGTGVIRGVEALVRWRDSDGQLIQPGDFIPLAEETGMIVTLGEWILRTACQAQVNWKQQLGRDVLMSVNISAVQLKARDFANTVRRIVWETGIDPAYLELEITESMLIESMDSVKPVLDRLREIGVQIALDDFGTGYSSLNYLRLLPITQLKIDKSFTNRLEEVEADRTIVESIIDLVHKLNLRVVAEGIETEAQYRILHELQCDFLQGYLFSRPVDEEGIQNLLRVGRLEVPGSQASA</sequence>
<comment type="caution">
    <text evidence="9">The sequence shown here is derived from an EMBL/GenBank/DDBJ whole genome shotgun (WGS) entry which is preliminary data.</text>
</comment>
<gene>
    <name evidence="9" type="ORF">ACFQWB_09465</name>
</gene>
<dbReference type="PANTHER" id="PTHR44757:SF2">
    <property type="entry name" value="BIOFILM ARCHITECTURE MAINTENANCE PROTEIN MBAA"/>
    <property type="match status" value="1"/>
</dbReference>
<feature type="domain" description="GGDEF" evidence="8">
    <location>
        <begin position="236"/>
        <end position="369"/>
    </location>
</feature>
<organism evidence="9 10">
    <name type="scientific">Paenibacillus thermoaerophilus</name>
    <dbReference type="NCBI Taxonomy" id="1215385"/>
    <lineage>
        <taxon>Bacteria</taxon>
        <taxon>Bacillati</taxon>
        <taxon>Bacillota</taxon>
        <taxon>Bacilli</taxon>
        <taxon>Bacillales</taxon>
        <taxon>Paenibacillaceae</taxon>
        <taxon>Paenibacillus</taxon>
    </lineage>
</organism>
<dbReference type="PANTHER" id="PTHR44757">
    <property type="entry name" value="DIGUANYLATE CYCLASE DGCP"/>
    <property type="match status" value="1"/>
</dbReference>
<comment type="subcellular location">
    <subcellularLocation>
        <location evidence="1">Cell membrane</location>
        <topology evidence="1">Multi-pass membrane protein</topology>
    </subcellularLocation>
</comment>
<feature type="transmembrane region" description="Helical" evidence="6">
    <location>
        <begin position="138"/>
        <end position="157"/>
    </location>
</feature>
<dbReference type="SUPFAM" id="SSF141868">
    <property type="entry name" value="EAL domain-like"/>
    <property type="match status" value="1"/>
</dbReference>
<dbReference type="EMBL" id="JBHTGQ010000020">
    <property type="protein sequence ID" value="MFC7750155.1"/>
    <property type="molecule type" value="Genomic_DNA"/>
</dbReference>
<dbReference type="Pfam" id="PF07694">
    <property type="entry name" value="5TM-5TMR_LYT"/>
    <property type="match status" value="1"/>
</dbReference>
<evidence type="ECO:0000256" key="1">
    <source>
        <dbReference type="ARBA" id="ARBA00004651"/>
    </source>
</evidence>
<protein>
    <submittedName>
        <fullName evidence="9">Bifunctional diguanylate cyclase/phosphodiesterase</fullName>
    </submittedName>
</protein>
<feature type="transmembrane region" description="Helical" evidence="6">
    <location>
        <begin position="7"/>
        <end position="26"/>
    </location>
</feature>
<evidence type="ECO:0000313" key="9">
    <source>
        <dbReference type="EMBL" id="MFC7750155.1"/>
    </source>
</evidence>
<dbReference type="PROSITE" id="PS50887">
    <property type="entry name" value="GGDEF"/>
    <property type="match status" value="1"/>
</dbReference>
<dbReference type="RefSeq" id="WP_138789692.1">
    <property type="nucleotide sequence ID" value="NZ_JBHTGQ010000020.1"/>
</dbReference>
<feature type="transmembrane region" description="Helical" evidence="6">
    <location>
        <begin position="38"/>
        <end position="60"/>
    </location>
</feature>
<evidence type="ECO:0000256" key="5">
    <source>
        <dbReference type="ARBA" id="ARBA00023136"/>
    </source>
</evidence>
<name>A0ABW2V5T2_9BACL</name>
<keyword evidence="5 6" id="KW-0472">Membrane</keyword>
<evidence type="ECO:0000256" key="6">
    <source>
        <dbReference type="SAM" id="Phobius"/>
    </source>
</evidence>
<dbReference type="InterPro" id="IPR052155">
    <property type="entry name" value="Biofilm_reg_signaling"/>
</dbReference>
<dbReference type="InterPro" id="IPR035919">
    <property type="entry name" value="EAL_sf"/>
</dbReference>
<dbReference type="Pfam" id="PF00563">
    <property type="entry name" value="EAL"/>
    <property type="match status" value="1"/>
</dbReference>
<feature type="transmembrane region" description="Helical" evidence="6">
    <location>
        <begin position="106"/>
        <end position="126"/>
    </location>
</feature>
<dbReference type="InterPro" id="IPR011620">
    <property type="entry name" value="Sig_transdc_His_kinase_LytS_TM"/>
</dbReference>
<reference evidence="10" key="1">
    <citation type="journal article" date="2019" name="Int. J. Syst. Evol. Microbiol.">
        <title>The Global Catalogue of Microorganisms (GCM) 10K type strain sequencing project: providing services to taxonomists for standard genome sequencing and annotation.</title>
        <authorList>
            <consortium name="The Broad Institute Genomics Platform"/>
            <consortium name="The Broad Institute Genome Sequencing Center for Infectious Disease"/>
            <person name="Wu L."/>
            <person name="Ma J."/>
        </authorList>
    </citation>
    <scope>NUCLEOTIDE SEQUENCE [LARGE SCALE GENOMIC DNA]</scope>
    <source>
        <strain evidence="10">JCM 18657</strain>
    </source>
</reference>
<evidence type="ECO:0000256" key="2">
    <source>
        <dbReference type="ARBA" id="ARBA00022475"/>
    </source>
</evidence>
<keyword evidence="10" id="KW-1185">Reference proteome</keyword>
<dbReference type="CDD" id="cd01948">
    <property type="entry name" value="EAL"/>
    <property type="match status" value="1"/>
</dbReference>
<proteinExistence type="predicted"/>
<keyword evidence="2" id="KW-1003">Cell membrane</keyword>
<evidence type="ECO:0000256" key="3">
    <source>
        <dbReference type="ARBA" id="ARBA00022692"/>
    </source>
</evidence>
<dbReference type="Gene3D" id="3.30.70.270">
    <property type="match status" value="1"/>
</dbReference>
<dbReference type="Proteomes" id="UP001596528">
    <property type="component" value="Unassembled WGS sequence"/>
</dbReference>
<evidence type="ECO:0000259" key="7">
    <source>
        <dbReference type="PROSITE" id="PS50883"/>
    </source>
</evidence>
<dbReference type="InterPro" id="IPR029787">
    <property type="entry name" value="Nucleotide_cyclase"/>
</dbReference>
<dbReference type="PROSITE" id="PS50883">
    <property type="entry name" value="EAL"/>
    <property type="match status" value="1"/>
</dbReference>
<keyword evidence="4 6" id="KW-1133">Transmembrane helix</keyword>
<feature type="transmembrane region" description="Helical" evidence="6">
    <location>
        <begin position="169"/>
        <end position="188"/>
    </location>
</feature>
<dbReference type="InterPro" id="IPR000160">
    <property type="entry name" value="GGDEF_dom"/>
</dbReference>
<dbReference type="SMART" id="SM00267">
    <property type="entry name" value="GGDEF"/>
    <property type="match status" value="1"/>
</dbReference>
<evidence type="ECO:0000259" key="8">
    <source>
        <dbReference type="PROSITE" id="PS50887"/>
    </source>
</evidence>